<feature type="transmembrane region" description="Helical" evidence="10">
    <location>
        <begin position="203"/>
        <end position="226"/>
    </location>
</feature>
<keyword evidence="3 9" id="KW-0812">Transmembrane</keyword>
<dbReference type="PANTHER" id="PTHR24249">
    <property type="entry name" value="HISTAMINE RECEPTOR-RELATED G-PROTEIN COUPLED RECEPTOR"/>
    <property type="match status" value="1"/>
</dbReference>
<feature type="transmembrane region" description="Helical" evidence="10">
    <location>
        <begin position="470"/>
        <end position="493"/>
    </location>
</feature>
<keyword evidence="6 10" id="KW-0472">Membrane</keyword>
<comment type="similarity">
    <text evidence="9">Belongs to the G-protein coupled receptor 1 family.</text>
</comment>
<dbReference type="GO" id="GO:0005886">
    <property type="term" value="C:plasma membrane"/>
    <property type="evidence" value="ECO:0007669"/>
    <property type="project" value="UniProtKB-SubCell"/>
</dbReference>
<evidence type="ECO:0000313" key="12">
    <source>
        <dbReference type="EMBL" id="GLD74386.1"/>
    </source>
</evidence>
<feature type="transmembrane region" description="Helical" evidence="10">
    <location>
        <begin position="553"/>
        <end position="577"/>
    </location>
</feature>
<name>A0AAD3RMZ5_LATJO</name>
<dbReference type="AlphaFoldDB" id="A0AAD3RMZ5"/>
<comment type="subcellular location">
    <subcellularLocation>
        <location evidence="1">Cell membrane</location>
        <topology evidence="1">Multi-pass membrane protein</topology>
    </subcellularLocation>
</comment>
<dbReference type="Gene3D" id="1.20.1070.10">
    <property type="entry name" value="Rhodopsin 7-helix transmembrane proteins"/>
    <property type="match status" value="2"/>
</dbReference>
<feature type="transmembrane region" description="Helical" evidence="10">
    <location>
        <begin position="380"/>
        <end position="400"/>
    </location>
</feature>
<evidence type="ECO:0000256" key="1">
    <source>
        <dbReference type="ARBA" id="ARBA00004651"/>
    </source>
</evidence>
<feature type="transmembrane region" description="Helical" evidence="10">
    <location>
        <begin position="341"/>
        <end position="360"/>
    </location>
</feature>
<keyword evidence="7 9" id="KW-0675">Receptor</keyword>
<evidence type="ECO:0000256" key="7">
    <source>
        <dbReference type="ARBA" id="ARBA00023170"/>
    </source>
</evidence>
<feature type="transmembrane region" description="Helical" evidence="10">
    <location>
        <begin position="115"/>
        <end position="133"/>
    </location>
</feature>
<evidence type="ECO:0000256" key="2">
    <source>
        <dbReference type="ARBA" id="ARBA00022475"/>
    </source>
</evidence>
<dbReference type="FunFam" id="1.20.1070.10:FF:000279">
    <property type="entry name" value="Trace amine-associated receptor 16f"/>
    <property type="match status" value="1"/>
</dbReference>
<organism evidence="12 13">
    <name type="scientific">Lates japonicus</name>
    <name type="common">Japanese lates</name>
    <dbReference type="NCBI Taxonomy" id="270547"/>
    <lineage>
        <taxon>Eukaryota</taxon>
        <taxon>Metazoa</taxon>
        <taxon>Chordata</taxon>
        <taxon>Craniata</taxon>
        <taxon>Vertebrata</taxon>
        <taxon>Euteleostomi</taxon>
        <taxon>Actinopterygii</taxon>
        <taxon>Neopterygii</taxon>
        <taxon>Teleostei</taxon>
        <taxon>Neoteleostei</taxon>
        <taxon>Acanthomorphata</taxon>
        <taxon>Carangaria</taxon>
        <taxon>Carangaria incertae sedis</taxon>
        <taxon>Centropomidae</taxon>
        <taxon>Lates</taxon>
    </lineage>
</organism>
<dbReference type="EMBL" id="BRZM01002201">
    <property type="protein sequence ID" value="GLD74386.1"/>
    <property type="molecule type" value="Genomic_DNA"/>
</dbReference>
<reference evidence="12" key="1">
    <citation type="submission" date="2022-08" db="EMBL/GenBank/DDBJ databases">
        <title>Genome sequencing of akame (Lates japonicus).</title>
        <authorList>
            <person name="Hashiguchi Y."/>
            <person name="Takahashi H."/>
        </authorList>
    </citation>
    <scope>NUCLEOTIDE SEQUENCE</scope>
    <source>
        <strain evidence="12">Kochi</strain>
    </source>
</reference>
<keyword evidence="2" id="KW-1003">Cell membrane</keyword>
<protein>
    <submittedName>
        <fullName evidence="12">Trace amine-associated receptor 13c-like protein</fullName>
    </submittedName>
</protein>
<feature type="transmembrane region" description="Helical" evidence="10">
    <location>
        <begin position="421"/>
        <end position="442"/>
    </location>
</feature>
<dbReference type="SMART" id="SM01381">
    <property type="entry name" value="7TM_GPCR_Srsx"/>
    <property type="match status" value="1"/>
</dbReference>
<evidence type="ECO:0000256" key="3">
    <source>
        <dbReference type="ARBA" id="ARBA00022692"/>
    </source>
</evidence>
<accession>A0AAD3RMZ5</accession>
<feature type="transmembrane region" description="Helical" evidence="10">
    <location>
        <begin position="524"/>
        <end position="541"/>
    </location>
</feature>
<evidence type="ECO:0000256" key="5">
    <source>
        <dbReference type="ARBA" id="ARBA00023040"/>
    </source>
</evidence>
<dbReference type="InterPro" id="IPR000276">
    <property type="entry name" value="GPCR_Rhodpsn"/>
</dbReference>
<dbReference type="Proteomes" id="UP001279410">
    <property type="component" value="Unassembled WGS sequence"/>
</dbReference>
<keyword evidence="4 10" id="KW-1133">Transmembrane helix</keyword>
<gene>
    <name evidence="12" type="ORF">AKAME5_002571500</name>
</gene>
<sequence>MMEGEEKRLGVGTGPLPLCFPNLNSSCRRLSLPRSETALLYALLAFVSLLTVTLNLLVIVSISHFRQLHTPTNALLLSLAVSDLVVGLMVMPIEGLRYMETCWLLGRLMCALTPYVSYCLLSASLGNMVLISIDRYLAICDPLLYSSKITVNRVKISICLCWACSLVYNGCILMGHLGRPDRFRSCHGECVVVISHLSGTLDLFISFVGPCTVMVVLYMRVFVVAVSQVRVMRLQTAATAVTAAPAARRSERKAARTLGVVIAVFLMCFCPYYYPALAALAHSHSAFPNLNSSCRRLSLPRSETALLYALLAFVSLLTVTLNLLVIVSISHFRQLHTPTNALLLSLAVSDLVVGLLGMPIEGLRYMETCWLLGRLMCALTPYVSYCLLSASLGNMVLISIDRYLAICDPLLYSSKITVNRVKISICLCWACSLVYNGCILMGHLGRPDRFRSCHGECVVVISHLSGTLDLFISFVGPCTVMVVLYMRVFVVAVSQVRVMRLQTAATAVTAAPAARRSERKAARTLGVVIAVFLVCFCPYYYPALAGQDTSTNLSYFAALSWIMFLNSCMNPLIYALFYPWFRKAIKLIFTLEILQAHSREVKIL</sequence>
<dbReference type="PRINTS" id="PR00237">
    <property type="entry name" value="GPCRRHODOPSN"/>
</dbReference>
<evidence type="ECO:0000256" key="8">
    <source>
        <dbReference type="ARBA" id="ARBA00023224"/>
    </source>
</evidence>
<feature type="transmembrane region" description="Helical" evidence="10">
    <location>
        <begin position="305"/>
        <end position="329"/>
    </location>
</feature>
<proteinExistence type="inferred from homology"/>
<dbReference type="PROSITE" id="PS00237">
    <property type="entry name" value="G_PROTEIN_RECEP_F1_1"/>
    <property type="match status" value="2"/>
</dbReference>
<feature type="transmembrane region" description="Helical" evidence="10">
    <location>
        <begin position="74"/>
        <end position="95"/>
    </location>
</feature>
<evidence type="ECO:0000256" key="9">
    <source>
        <dbReference type="RuleBase" id="RU000688"/>
    </source>
</evidence>
<dbReference type="Pfam" id="PF00001">
    <property type="entry name" value="7tm_1"/>
    <property type="match status" value="2"/>
</dbReference>
<dbReference type="PANTHER" id="PTHR24249:SF381">
    <property type="entry name" value="TRACE AMINE ASSOCIATED RECEPTOR 19P-RELATED"/>
    <property type="match status" value="1"/>
</dbReference>
<evidence type="ECO:0000256" key="4">
    <source>
        <dbReference type="ARBA" id="ARBA00022989"/>
    </source>
</evidence>
<feature type="domain" description="G-protein coupled receptors family 1 profile" evidence="11">
    <location>
        <begin position="54"/>
        <end position="326"/>
    </location>
</feature>
<dbReference type="InterPro" id="IPR017452">
    <property type="entry name" value="GPCR_Rhodpsn_7TM"/>
</dbReference>
<feature type="transmembrane region" description="Helical" evidence="10">
    <location>
        <begin position="38"/>
        <end position="62"/>
    </location>
</feature>
<keyword evidence="8 9" id="KW-0807">Transducer</keyword>
<dbReference type="CDD" id="cd15055">
    <property type="entry name" value="7tmA_TAARs"/>
    <property type="match status" value="2"/>
</dbReference>
<evidence type="ECO:0000259" key="11">
    <source>
        <dbReference type="PROSITE" id="PS50262"/>
    </source>
</evidence>
<feature type="transmembrane region" description="Helical" evidence="10">
    <location>
        <begin position="154"/>
        <end position="175"/>
    </location>
</feature>
<comment type="caution">
    <text evidence="12">The sequence shown here is derived from an EMBL/GenBank/DDBJ whole genome shotgun (WGS) entry which is preliminary data.</text>
</comment>
<dbReference type="GO" id="GO:0001594">
    <property type="term" value="F:trace-amine receptor activity"/>
    <property type="evidence" value="ECO:0007669"/>
    <property type="project" value="TreeGrafter"/>
</dbReference>
<evidence type="ECO:0000256" key="6">
    <source>
        <dbReference type="ARBA" id="ARBA00023136"/>
    </source>
</evidence>
<dbReference type="PROSITE" id="PS50262">
    <property type="entry name" value="G_PROTEIN_RECEP_F1_2"/>
    <property type="match status" value="2"/>
</dbReference>
<dbReference type="SUPFAM" id="SSF81321">
    <property type="entry name" value="Family A G protein-coupled receptor-like"/>
    <property type="match status" value="2"/>
</dbReference>
<feature type="transmembrane region" description="Helical" evidence="10">
    <location>
        <begin position="257"/>
        <end position="274"/>
    </location>
</feature>
<evidence type="ECO:0000313" key="13">
    <source>
        <dbReference type="Proteomes" id="UP001279410"/>
    </source>
</evidence>
<feature type="domain" description="G-protein coupled receptors family 1 profile" evidence="11">
    <location>
        <begin position="321"/>
        <end position="574"/>
    </location>
</feature>
<keyword evidence="5 9" id="KW-0297">G-protein coupled receptor</keyword>
<dbReference type="InterPro" id="IPR050569">
    <property type="entry name" value="TAAR"/>
</dbReference>
<keyword evidence="13" id="KW-1185">Reference proteome</keyword>
<evidence type="ECO:0000256" key="10">
    <source>
        <dbReference type="SAM" id="Phobius"/>
    </source>
</evidence>